<evidence type="ECO:0000256" key="9">
    <source>
        <dbReference type="ARBA" id="ARBA00022679"/>
    </source>
</evidence>
<dbReference type="GO" id="GO:0004760">
    <property type="term" value="F:L-serine-pyruvate transaminase activity"/>
    <property type="evidence" value="ECO:0007669"/>
    <property type="project" value="TreeGrafter"/>
</dbReference>
<evidence type="ECO:0000256" key="14">
    <source>
        <dbReference type="ARBA" id="ARBA00047630"/>
    </source>
</evidence>
<dbReference type="InterPro" id="IPR015421">
    <property type="entry name" value="PyrdxlP-dep_Trfase_major"/>
</dbReference>
<dbReference type="InterPro" id="IPR015424">
    <property type="entry name" value="PyrdxlP-dep_Trfase"/>
</dbReference>
<dbReference type="UniPathway" id="UPA00135">
    <property type="reaction ID" value="UER00197"/>
</dbReference>
<dbReference type="Gene3D" id="3.90.1150.10">
    <property type="entry name" value="Aspartate Aminotransferase, domain 1"/>
    <property type="match status" value="1"/>
</dbReference>
<keyword evidence="12" id="KW-0718">Serine biosynthesis</keyword>
<keyword evidence="9 17" id="KW-0808">Transferase</keyword>
<keyword evidence="8" id="KW-0028">Amino-acid biosynthesis</keyword>
<evidence type="ECO:0000256" key="15">
    <source>
        <dbReference type="ARBA" id="ARBA00049007"/>
    </source>
</evidence>
<dbReference type="EC" id="2.6.1.52" evidence="5"/>
<organism evidence="17 18">
    <name type="scientific">Kocuria rosea subsp. polaris</name>
    <dbReference type="NCBI Taxonomy" id="136273"/>
    <lineage>
        <taxon>Bacteria</taxon>
        <taxon>Bacillati</taxon>
        <taxon>Actinomycetota</taxon>
        <taxon>Actinomycetes</taxon>
        <taxon>Micrococcales</taxon>
        <taxon>Micrococcaceae</taxon>
        <taxon>Kocuria</taxon>
    </lineage>
</organism>
<comment type="catalytic activity">
    <reaction evidence="15">
        <text>O-phospho-L-serine + 2-oxoglutarate = 3-phosphooxypyruvate + L-glutamate</text>
        <dbReference type="Rhea" id="RHEA:14329"/>
        <dbReference type="ChEBI" id="CHEBI:16810"/>
        <dbReference type="ChEBI" id="CHEBI:18110"/>
        <dbReference type="ChEBI" id="CHEBI:29985"/>
        <dbReference type="ChEBI" id="CHEBI:57524"/>
        <dbReference type="EC" id="2.6.1.52"/>
    </reaction>
</comment>
<dbReference type="Gene3D" id="3.40.640.10">
    <property type="entry name" value="Type I PLP-dependent aspartate aminotransferase-like (Major domain)"/>
    <property type="match status" value="1"/>
</dbReference>
<dbReference type="InterPro" id="IPR000192">
    <property type="entry name" value="Aminotrans_V_dom"/>
</dbReference>
<reference evidence="17 18" key="1">
    <citation type="journal article" date="2003" name="Int. J. Syst. Evol. Microbiol.">
        <title>Kocuria polaris sp. nov., an orange-pigmented psychrophilic bacterium isolated from an Antarctic cyanobacterial mat sample.</title>
        <authorList>
            <person name="Reddy G.S."/>
            <person name="Prakash J.S."/>
            <person name="Prabahar V."/>
            <person name="Matsumoto G.I."/>
            <person name="Stackebrandt E."/>
            <person name="Shivaji S."/>
        </authorList>
    </citation>
    <scope>NUCLEOTIDE SEQUENCE [LARGE SCALE GENOMIC DNA]</scope>
    <source>
        <strain evidence="17 18">CMS 76or</strain>
    </source>
</reference>
<evidence type="ECO:0000259" key="16">
    <source>
        <dbReference type="Pfam" id="PF00266"/>
    </source>
</evidence>
<dbReference type="InterPro" id="IPR006272">
    <property type="entry name" value="Pser_aminoTfrase_mycobac"/>
</dbReference>
<comment type="similarity">
    <text evidence="4">Belongs to the class-V pyridoxal-phosphate-dependent aminotransferase family. SerC subfamily.</text>
</comment>
<dbReference type="OrthoDB" id="975012at2"/>
<proteinExistence type="inferred from homology"/>
<evidence type="ECO:0000256" key="11">
    <source>
        <dbReference type="ARBA" id="ARBA00023096"/>
    </source>
</evidence>
<evidence type="ECO:0000256" key="4">
    <source>
        <dbReference type="ARBA" id="ARBA00006904"/>
    </source>
</evidence>
<keyword evidence="18" id="KW-1185">Reference proteome</keyword>
<evidence type="ECO:0000256" key="2">
    <source>
        <dbReference type="ARBA" id="ARBA00003483"/>
    </source>
</evidence>
<comment type="pathway">
    <text evidence="3">Amino-acid biosynthesis; L-serine biosynthesis; L-serine from 3-phospho-D-glycerate: step 2/3.</text>
</comment>
<dbReference type="EMBL" id="JSUH01000008">
    <property type="protein sequence ID" value="KHD97324.1"/>
    <property type="molecule type" value="Genomic_DNA"/>
</dbReference>
<dbReference type="InterPro" id="IPR022278">
    <property type="entry name" value="Pser_aminoTfrase"/>
</dbReference>
<name>A0A0A6VTW9_KOCRO</name>
<dbReference type="PANTHER" id="PTHR21152:SF40">
    <property type="entry name" value="ALANINE--GLYOXYLATE AMINOTRANSFERASE"/>
    <property type="match status" value="1"/>
</dbReference>
<keyword evidence="7 17" id="KW-0032">Aminotransferase</keyword>
<evidence type="ECO:0000313" key="17">
    <source>
        <dbReference type="EMBL" id="KHD97324.1"/>
    </source>
</evidence>
<dbReference type="GO" id="GO:0008453">
    <property type="term" value="F:alanine-glyoxylate transaminase activity"/>
    <property type="evidence" value="ECO:0007669"/>
    <property type="project" value="TreeGrafter"/>
</dbReference>
<accession>A0A0A6VTW9</accession>
<comment type="function">
    <text evidence="2">Catalyzes the reversible conversion of 3-phosphohydroxypyruvate to phosphoserine and of 3-hydroxy-2-oxo-4-phosphonooxybutanoate to phosphohydroxythreonine.</text>
</comment>
<keyword evidence="10" id="KW-0663">Pyridoxal phosphate</keyword>
<gene>
    <name evidence="17" type="ORF">GY22_09900</name>
</gene>
<evidence type="ECO:0000256" key="13">
    <source>
        <dbReference type="ARBA" id="ARBA00031421"/>
    </source>
</evidence>
<protein>
    <recommendedName>
        <fullName evidence="5">phosphoserine transaminase</fullName>
        <ecNumber evidence="5">2.6.1.52</ecNumber>
    </recommendedName>
    <alternativeName>
        <fullName evidence="13">Phosphohydroxythreonine aminotransferase</fullName>
    </alternativeName>
</protein>
<comment type="catalytic activity">
    <reaction evidence="14">
        <text>4-(phosphooxy)-L-threonine + 2-oxoglutarate = (R)-3-hydroxy-2-oxo-4-phosphooxybutanoate + L-glutamate</text>
        <dbReference type="Rhea" id="RHEA:16573"/>
        <dbReference type="ChEBI" id="CHEBI:16810"/>
        <dbReference type="ChEBI" id="CHEBI:29985"/>
        <dbReference type="ChEBI" id="CHEBI:58452"/>
        <dbReference type="ChEBI" id="CHEBI:58538"/>
        <dbReference type="EC" id="2.6.1.52"/>
    </reaction>
</comment>
<dbReference type="SUPFAM" id="SSF53383">
    <property type="entry name" value="PLP-dependent transferases"/>
    <property type="match status" value="1"/>
</dbReference>
<comment type="caution">
    <text evidence="17">The sequence shown here is derived from an EMBL/GenBank/DDBJ whole genome shotgun (WGS) entry which is preliminary data.</text>
</comment>
<sequence length="379" mass="39944">MPAHVTIPQHLLPADGRFGAGPSKIRPAQVEAVSRAGAGLLGTSHRQAPVQELVGSVREGLAQFLGLPAGHEVLLGLGGATAFWDAAAFGLVERRAQHLVFGEFGAKFAQATDGAPFLEPSSIVESAPGTRPDARAEEGVDVYAWPQNETSTGVAAPVHRPSGIADDALVLVDATSAAGGMAAEVAAADVYYFSPQKNFGSDGGLWLGAFSPAAIERIERIGASGRWIPDFLQLTTALENSRKNQTYNTPALATLVMLDEQVRWLNDQGGMTWAAARTKASSDLVYGWAEASSFASPFVARPEDRSTVITTVDFDAAVDAAAVAAVLRAHGVVDVEPYRKLGRNQLRIATFVSIEPEDVARLLACLDHVVEQLRGGAGR</sequence>
<evidence type="ECO:0000256" key="6">
    <source>
        <dbReference type="ARBA" id="ARBA00022490"/>
    </source>
</evidence>
<evidence type="ECO:0000256" key="3">
    <source>
        <dbReference type="ARBA" id="ARBA00005099"/>
    </source>
</evidence>
<keyword evidence="6" id="KW-0963">Cytoplasm</keyword>
<dbReference type="RefSeq" id="WP_035926905.1">
    <property type="nucleotide sequence ID" value="NZ_JSUH01000008.1"/>
</dbReference>
<dbReference type="GO" id="GO:0006564">
    <property type="term" value="P:L-serine biosynthetic process"/>
    <property type="evidence" value="ECO:0007669"/>
    <property type="project" value="UniProtKB-KW"/>
</dbReference>
<evidence type="ECO:0000256" key="1">
    <source>
        <dbReference type="ARBA" id="ARBA00001933"/>
    </source>
</evidence>
<evidence type="ECO:0000256" key="10">
    <source>
        <dbReference type="ARBA" id="ARBA00022898"/>
    </source>
</evidence>
<evidence type="ECO:0000256" key="8">
    <source>
        <dbReference type="ARBA" id="ARBA00022605"/>
    </source>
</evidence>
<dbReference type="PANTHER" id="PTHR21152">
    <property type="entry name" value="AMINOTRANSFERASE CLASS V"/>
    <property type="match status" value="1"/>
</dbReference>
<evidence type="ECO:0000256" key="12">
    <source>
        <dbReference type="ARBA" id="ARBA00023299"/>
    </source>
</evidence>
<feature type="domain" description="Aminotransferase class V" evidence="16">
    <location>
        <begin position="140"/>
        <end position="332"/>
    </location>
</feature>
<evidence type="ECO:0000256" key="7">
    <source>
        <dbReference type="ARBA" id="ARBA00022576"/>
    </source>
</evidence>
<comment type="cofactor">
    <cofactor evidence="1">
        <name>pyridoxal 5'-phosphate</name>
        <dbReference type="ChEBI" id="CHEBI:597326"/>
    </cofactor>
</comment>
<dbReference type="AlphaFoldDB" id="A0A0A6VTW9"/>
<dbReference type="Pfam" id="PF00266">
    <property type="entry name" value="Aminotran_5"/>
    <property type="match status" value="1"/>
</dbReference>
<evidence type="ECO:0000313" key="18">
    <source>
        <dbReference type="Proteomes" id="UP000030466"/>
    </source>
</evidence>
<dbReference type="GO" id="GO:0004648">
    <property type="term" value="F:O-phospho-L-serine:2-oxoglutarate aminotransferase activity"/>
    <property type="evidence" value="ECO:0007669"/>
    <property type="project" value="UniProtKB-EC"/>
</dbReference>
<keyword evidence="11" id="KW-0664">Pyridoxine biosynthesis</keyword>
<dbReference type="NCBIfam" id="TIGR01366">
    <property type="entry name" value="serC_3"/>
    <property type="match status" value="1"/>
</dbReference>
<dbReference type="GO" id="GO:0019265">
    <property type="term" value="P:glycine biosynthetic process, by transamination of glyoxylate"/>
    <property type="evidence" value="ECO:0007669"/>
    <property type="project" value="TreeGrafter"/>
</dbReference>
<dbReference type="InterPro" id="IPR015422">
    <property type="entry name" value="PyrdxlP-dep_Trfase_small"/>
</dbReference>
<evidence type="ECO:0000256" key="5">
    <source>
        <dbReference type="ARBA" id="ARBA00013030"/>
    </source>
</evidence>
<dbReference type="Proteomes" id="UP000030466">
    <property type="component" value="Unassembled WGS sequence"/>
</dbReference>
<dbReference type="PIRSF" id="PIRSF000525">
    <property type="entry name" value="SerC"/>
    <property type="match status" value="1"/>
</dbReference>
<dbReference type="GO" id="GO:0008615">
    <property type="term" value="P:pyridoxine biosynthetic process"/>
    <property type="evidence" value="ECO:0007669"/>
    <property type="project" value="UniProtKB-KW"/>
</dbReference>